<dbReference type="InterPro" id="IPR050595">
    <property type="entry name" value="Bact_response_regulator"/>
</dbReference>
<evidence type="ECO:0000313" key="4">
    <source>
        <dbReference type="EMBL" id="GHB10477.1"/>
    </source>
</evidence>
<dbReference type="PANTHER" id="PTHR44591:SF3">
    <property type="entry name" value="RESPONSE REGULATORY DOMAIN-CONTAINING PROTEIN"/>
    <property type="match status" value="1"/>
</dbReference>
<reference evidence="4" key="2">
    <citation type="submission" date="2020-09" db="EMBL/GenBank/DDBJ databases">
        <authorList>
            <person name="Sun Q."/>
            <person name="Ohkuma M."/>
        </authorList>
    </citation>
    <scope>NUCLEOTIDE SEQUENCE</scope>
    <source>
        <strain evidence="4">JCM 4518</strain>
    </source>
</reference>
<accession>A0A918T9U8</accession>
<name>A0A918T9U8_9ACTN</name>
<dbReference type="SMART" id="SM00448">
    <property type="entry name" value="REC"/>
    <property type="match status" value="1"/>
</dbReference>
<dbReference type="InterPro" id="IPR011006">
    <property type="entry name" value="CheY-like_superfamily"/>
</dbReference>
<gene>
    <name evidence="4" type="ORF">GCM10010305_61660</name>
</gene>
<dbReference type="RefSeq" id="WP_189983442.1">
    <property type="nucleotide sequence ID" value="NZ_BMUL01000027.1"/>
</dbReference>
<dbReference type="Pfam" id="PF00072">
    <property type="entry name" value="Response_reg"/>
    <property type="match status" value="1"/>
</dbReference>
<dbReference type="SUPFAM" id="SSF52172">
    <property type="entry name" value="CheY-like"/>
    <property type="match status" value="1"/>
</dbReference>
<dbReference type="PROSITE" id="PS50110">
    <property type="entry name" value="RESPONSE_REGULATORY"/>
    <property type="match status" value="1"/>
</dbReference>
<feature type="domain" description="Response regulatory" evidence="3">
    <location>
        <begin position="9"/>
        <end position="125"/>
    </location>
</feature>
<dbReference type="AlphaFoldDB" id="A0A918T9U8"/>
<evidence type="ECO:0000313" key="5">
    <source>
        <dbReference type="Proteomes" id="UP000644020"/>
    </source>
</evidence>
<keyword evidence="5" id="KW-1185">Reference proteome</keyword>
<keyword evidence="1 2" id="KW-0597">Phosphoprotein</keyword>
<dbReference type="Gene3D" id="3.40.50.2300">
    <property type="match status" value="1"/>
</dbReference>
<dbReference type="EMBL" id="BMUL01000027">
    <property type="protein sequence ID" value="GHB10477.1"/>
    <property type="molecule type" value="Genomic_DNA"/>
</dbReference>
<evidence type="ECO:0000256" key="2">
    <source>
        <dbReference type="PROSITE-ProRule" id="PRU00169"/>
    </source>
</evidence>
<reference evidence="4" key="1">
    <citation type="journal article" date="2014" name="Int. J. Syst. Evol. Microbiol.">
        <title>Complete genome sequence of Corynebacterium casei LMG S-19264T (=DSM 44701T), isolated from a smear-ripened cheese.</title>
        <authorList>
            <consortium name="US DOE Joint Genome Institute (JGI-PGF)"/>
            <person name="Walter F."/>
            <person name="Albersmeier A."/>
            <person name="Kalinowski J."/>
            <person name="Ruckert C."/>
        </authorList>
    </citation>
    <scope>NUCLEOTIDE SEQUENCE</scope>
    <source>
        <strain evidence="4">JCM 4518</strain>
    </source>
</reference>
<sequence>MTHPLADIQILVADDQTDVARTLCNPLRRAKARLTFVEDGQAARDALAAQPFDLVVIDMKMPPEEWGGLWLLKQLHAEGSRIPTLVLSGEGATQQIIQAMRLGATDWIFKDVADRELLDRATTILADRHKQSLTIASEHLPTPIASRLARYIRTTDSEKQLTEGLHALESLLRFAAVVGLSSTPPFVLPGITLDKLAAPAMGTWFNVCTALAGSPSASSAFRRLLSCIAPDSGARQTVQNFIPIRNGIFHDTADPSPEDLGRLDSFLRRVAHRMISSRTGELIVAKSMKYDGEMYAVEALNLHGTGNPSPVEILTNIPIVNGAVLLVDKDVEPIPLSPLMVSAVAEPSGSVHCLQFNGFVRGKGRLGPASVIKFSRVNIAEGHGAASHPVVAWPAATAWAGQA</sequence>
<dbReference type="InterPro" id="IPR001789">
    <property type="entry name" value="Sig_transdc_resp-reg_receiver"/>
</dbReference>
<feature type="modified residue" description="4-aspartylphosphate" evidence="2">
    <location>
        <position position="58"/>
    </location>
</feature>
<protein>
    <recommendedName>
        <fullName evidence="3">Response regulatory domain-containing protein</fullName>
    </recommendedName>
</protein>
<evidence type="ECO:0000256" key="1">
    <source>
        <dbReference type="ARBA" id="ARBA00022553"/>
    </source>
</evidence>
<proteinExistence type="predicted"/>
<evidence type="ECO:0000259" key="3">
    <source>
        <dbReference type="PROSITE" id="PS50110"/>
    </source>
</evidence>
<comment type="caution">
    <text evidence="4">The sequence shown here is derived from an EMBL/GenBank/DDBJ whole genome shotgun (WGS) entry which is preliminary data.</text>
</comment>
<dbReference type="PANTHER" id="PTHR44591">
    <property type="entry name" value="STRESS RESPONSE REGULATOR PROTEIN 1"/>
    <property type="match status" value="1"/>
</dbReference>
<dbReference type="CDD" id="cd00156">
    <property type="entry name" value="REC"/>
    <property type="match status" value="1"/>
</dbReference>
<organism evidence="4 5">
    <name type="scientific">Streptomyces termitum</name>
    <dbReference type="NCBI Taxonomy" id="67368"/>
    <lineage>
        <taxon>Bacteria</taxon>
        <taxon>Bacillati</taxon>
        <taxon>Actinomycetota</taxon>
        <taxon>Actinomycetes</taxon>
        <taxon>Kitasatosporales</taxon>
        <taxon>Streptomycetaceae</taxon>
        <taxon>Streptomyces</taxon>
    </lineage>
</organism>
<dbReference type="Proteomes" id="UP000644020">
    <property type="component" value="Unassembled WGS sequence"/>
</dbReference>
<dbReference type="GO" id="GO:0000160">
    <property type="term" value="P:phosphorelay signal transduction system"/>
    <property type="evidence" value="ECO:0007669"/>
    <property type="project" value="InterPro"/>
</dbReference>